<protein>
    <submittedName>
        <fullName evidence="1">Uncharacterized protein</fullName>
    </submittedName>
</protein>
<dbReference type="RefSeq" id="WP_007060825.1">
    <property type="nucleotide sequence ID" value="NZ_ACVI01000026.1"/>
</dbReference>
<accession>C6PT23</accession>
<dbReference type="EMBL" id="ACVI01000026">
    <property type="protein sequence ID" value="EET87658.1"/>
    <property type="molecule type" value="Genomic_DNA"/>
</dbReference>
<evidence type="ECO:0000313" key="1">
    <source>
        <dbReference type="EMBL" id="EET87658.1"/>
    </source>
</evidence>
<reference evidence="1 2" key="1">
    <citation type="submission" date="2009-06" db="EMBL/GenBank/DDBJ databases">
        <title>The draft genome of Clostridium carboxidivorans P7.</title>
        <authorList>
            <consortium name="US DOE Joint Genome Institute (JGI-PGF)"/>
            <person name="Lucas S."/>
            <person name="Copeland A."/>
            <person name="Lapidus A."/>
            <person name="Glavina del Rio T."/>
            <person name="Tice H."/>
            <person name="Bruce D."/>
            <person name="Goodwin L."/>
            <person name="Pitluck S."/>
            <person name="Larimer F."/>
            <person name="Land M.L."/>
            <person name="Hauser L."/>
            <person name="Hemme C.L."/>
        </authorList>
    </citation>
    <scope>NUCLEOTIDE SEQUENCE [LARGE SCALE GENOMIC DNA]</scope>
    <source>
        <strain evidence="1 2">P7</strain>
    </source>
</reference>
<proteinExistence type="predicted"/>
<comment type="caution">
    <text evidence="1">The sequence shown here is derived from an EMBL/GenBank/DDBJ whole genome shotgun (WGS) entry which is preliminary data.</text>
</comment>
<gene>
    <name evidence="1" type="ORF">CcarbDRAFT_1940</name>
</gene>
<keyword evidence="2" id="KW-1185">Reference proteome</keyword>
<evidence type="ECO:0000313" key="2">
    <source>
        <dbReference type="Proteomes" id="UP000004198"/>
    </source>
</evidence>
<name>C6PT23_9CLOT</name>
<dbReference type="Proteomes" id="UP000004198">
    <property type="component" value="Unassembled WGS sequence"/>
</dbReference>
<organism evidence="1 2">
    <name type="scientific">Clostridium carboxidivorans P7</name>
    <dbReference type="NCBI Taxonomy" id="536227"/>
    <lineage>
        <taxon>Bacteria</taxon>
        <taxon>Bacillati</taxon>
        <taxon>Bacillota</taxon>
        <taxon>Clostridia</taxon>
        <taxon>Eubacteriales</taxon>
        <taxon>Clostridiaceae</taxon>
        <taxon>Clostridium</taxon>
    </lineage>
</organism>
<sequence length="213" mass="24882">MSRKRNFYFQHKYFISGIRYNVLLEDPENMGKPSSVLTKEFGIDYNIGWRFNKLGNENEKGNLALDLSRVNVAKTNTEENWMDVDSKIVDVIKDMIKENLSDEEISSQIYSRIVESGVNMENKKITKNLSVDIGNNNEKVAIDDKVFSFVNKVRKERQPNKLADNDYIQLSDEQGYNIIANDNDVFEESSSKKEKILYLHYIMEFVEVYLHLK</sequence>
<dbReference type="AlphaFoldDB" id="C6PT23"/>